<dbReference type="RefSeq" id="WP_092056542.1">
    <property type="nucleotide sequence ID" value="NZ_FOJJ01000017.1"/>
</dbReference>
<gene>
    <name evidence="4" type="primary">cobK</name>
    <name evidence="4" type="ORF">FL622_17030</name>
</gene>
<dbReference type="EMBL" id="VJVV01000024">
    <property type="protein sequence ID" value="TRO77788.1"/>
    <property type="molecule type" value="Genomic_DNA"/>
</dbReference>
<protein>
    <submittedName>
        <fullName evidence="4">Precorrin-6A reductase</fullName>
        <ecNumber evidence="4">1.3.1.54</ecNumber>
    </submittedName>
</protein>
<name>A0A550J3H7_9BACT</name>
<reference evidence="4 5" key="1">
    <citation type="submission" date="2019-07" db="EMBL/GenBank/DDBJ databases">
        <title>Insights of Desulfuromonas acetexigens electromicrobiology.</title>
        <authorList>
            <person name="Katuri K."/>
            <person name="Sapireddy V."/>
            <person name="Shaw D.R."/>
            <person name="Saikaly P."/>
        </authorList>
    </citation>
    <scope>NUCLEOTIDE SEQUENCE [LARGE SCALE GENOMIC DNA]</scope>
    <source>
        <strain evidence="4 5">2873</strain>
    </source>
</reference>
<dbReference type="NCBIfam" id="TIGR00715">
    <property type="entry name" value="precor6x_red"/>
    <property type="match status" value="1"/>
</dbReference>
<dbReference type="PANTHER" id="PTHR36925:SF1">
    <property type="entry name" value="COBALT-PRECORRIN-6A REDUCTASE"/>
    <property type="match status" value="1"/>
</dbReference>
<dbReference type="GO" id="GO:0009236">
    <property type="term" value="P:cobalamin biosynthetic process"/>
    <property type="evidence" value="ECO:0007669"/>
    <property type="project" value="UniProtKB-UniPathway"/>
</dbReference>
<accession>A0A550J3H7</accession>
<keyword evidence="5" id="KW-1185">Reference proteome</keyword>
<dbReference type="Pfam" id="PF02571">
    <property type="entry name" value="CbiJ"/>
    <property type="match status" value="1"/>
</dbReference>
<dbReference type="UniPathway" id="UPA00148"/>
<evidence type="ECO:0000313" key="5">
    <source>
        <dbReference type="Proteomes" id="UP000317155"/>
    </source>
</evidence>
<evidence type="ECO:0000313" key="4">
    <source>
        <dbReference type="EMBL" id="TRO77788.1"/>
    </source>
</evidence>
<dbReference type="PANTHER" id="PTHR36925">
    <property type="entry name" value="COBALT-PRECORRIN-6A REDUCTASE"/>
    <property type="match status" value="1"/>
</dbReference>
<keyword evidence="3 4" id="KW-0560">Oxidoreductase</keyword>
<dbReference type="InterPro" id="IPR003723">
    <property type="entry name" value="Precorrin-6x_reduct"/>
</dbReference>
<keyword evidence="2" id="KW-0169">Cobalamin biosynthesis</keyword>
<dbReference type="PROSITE" id="PS51014">
    <property type="entry name" value="COBK_CBIJ"/>
    <property type="match status" value="1"/>
</dbReference>
<dbReference type="Proteomes" id="UP000317155">
    <property type="component" value="Unassembled WGS sequence"/>
</dbReference>
<proteinExistence type="predicted"/>
<dbReference type="GO" id="GO:0016994">
    <property type="term" value="F:precorrin-6A reductase activity"/>
    <property type="evidence" value="ECO:0007669"/>
    <property type="project" value="UniProtKB-EC"/>
</dbReference>
<dbReference type="EC" id="1.3.1.54" evidence="4"/>
<organism evidence="4 5">
    <name type="scientific">Trichloromonas acetexigens</name>
    <dbReference type="NCBI Taxonomy" id="38815"/>
    <lineage>
        <taxon>Bacteria</taxon>
        <taxon>Pseudomonadati</taxon>
        <taxon>Thermodesulfobacteriota</taxon>
        <taxon>Desulfuromonadia</taxon>
        <taxon>Desulfuromonadales</taxon>
        <taxon>Trichloromonadaceae</taxon>
        <taxon>Trichloromonas</taxon>
    </lineage>
</organism>
<evidence type="ECO:0000256" key="3">
    <source>
        <dbReference type="ARBA" id="ARBA00023002"/>
    </source>
</evidence>
<dbReference type="OrthoDB" id="9780707at2"/>
<evidence type="ECO:0000256" key="1">
    <source>
        <dbReference type="ARBA" id="ARBA00004953"/>
    </source>
</evidence>
<comment type="caution">
    <text evidence="4">The sequence shown here is derived from an EMBL/GenBank/DDBJ whole genome shotgun (WGS) entry which is preliminary data.</text>
</comment>
<dbReference type="AlphaFoldDB" id="A0A550J3H7"/>
<sequence length="259" mass="28552">MTKKSAPKVFLLGGTSETAPLSMKIASVGYRVLVSTATDEPLPIGEHPGVGCRFGRLGLAEMKDLLVAEGVFALVDATHPYASEVHQTARHACNETGLPYLRFQRPESQVQEVGWLFAENHQEAALLACETGRPILLTTGSRNLRPYVQEASRNEIPLYARILKHDESINASNDAGLEKSQRIFGRGPFTYEDNVALIRRYRIGVVVSKESGRAGGIDEKWRAARDEGCTFVVVKRPLVEQGNSFGCMDDLVRELLQLI</sequence>
<comment type="pathway">
    <text evidence="1">Cofactor biosynthesis; adenosylcobalamin biosynthesis.</text>
</comment>
<evidence type="ECO:0000256" key="2">
    <source>
        <dbReference type="ARBA" id="ARBA00022573"/>
    </source>
</evidence>